<gene>
    <name evidence="10" type="ORF">GCWU000182_000322</name>
</gene>
<organism evidence="10 11">
    <name type="scientific">Abiotrophia defectiva ATCC 49176</name>
    <dbReference type="NCBI Taxonomy" id="592010"/>
    <lineage>
        <taxon>Bacteria</taxon>
        <taxon>Bacillati</taxon>
        <taxon>Bacillota</taxon>
        <taxon>Bacilli</taxon>
        <taxon>Lactobacillales</taxon>
        <taxon>Aerococcaceae</taxon>
        <taxon>Abiotrophia</taxon>
    </lineage>
</organism>
<feature type="domain" description="Response regulatory" evidence="8">
    <location>
        <begin position="8"/>
        <end position="122"/>
    </location>
</feature>
<dbReference type="FunFam" id="3.40.50.2300:FF:000002">
    <property type="entry name" value="DNA-binding response regulator PhoP"/>
    <property type="match status" value="1"/>
</dbReference>
<keyword evidence="2" id="KW-0902">Two-component regulatory system</keyword>
<evidence type="ECO:0000313" key="11">
    <source>
        <dbReference type="Proteomes" id="UP000019050"/>
    </source>
</evidence>
<dbReference type="STRING" id="592010.GCWU000182_000322"/>
<evidence type="ECO:0000313" key="10">
    <source>
        <dbReference type="EMBL" id="ESK66255.1"/>
    </source>
</evidence>
<dbReference type="PANTHER" id="PTHR48111">
    <property type="entry name" value="REGULATOR OF RPOS"/>
    <property type="match status" value="1"/>
</dbReference>
<dbReference type="InterPro" id="IPR001867">
    <property type="entry name" value="OmpR/PhoB-type_DNA-bd"/>
</dbReference>
<dbReference type="GO" id="GO:0006355">
    <property type="term" value="P:regulation of DNA-templated transcription"/>
    <property type="evidence" value="ECO:0007669"/>
    <property type="project" value="InterPro"/>
</dbReference>
<evidence type="ECO:0000256" key="6">
    <source>
        <dbReference type="PROSITE-ProRule" id="PRU00169"/>
    </source>
</evidence>
<dbReference type="Gene3D" id="6.10.250.690">
    <property type="match status" value="1"/>
</dbReference>
<protein>
    <submittedName>
        <fullName evidence="10">Transcriptional activator protein CopR</fullName>
    </submittedName>
</protein>
<evidence type="ECO:0000259" key="8">
    <source>
        <dbReference type="PROSITE" id="PS50110"/>
    </source>
</evidence>
<dbReference type="eggNOG" id="COG0745">
    <property type="taxonomic scope" value="Bacteria"/>
</dbReference>
<sequence>MRRGDHMKLLLVEDERDLNASLTKLLKKQQYSVDSAFDGQEALDFLAVGSYDLIILDIMMPHMDGFEFLERIRLQENPVPVLLLTARDAVTDKIRGLDLGADDYMVKPFEFEELLARLRVLLRRPLRHILSDQVEIGPIRLILSQKRVLKDGQAVNLTAKEYEVLEYLVRNQNQVLSREQIRHHVWDYEQEAESNTIDVLIKNIRRKLDSEGQPSLIQTKRGLGYVVPSLQAISD</sequence>
<dbReference type="SUPFAM" id="SSF52172">
    <property type="entry name" value="CheY-like"/>
    <property type="match status" value="1"/>
</dbReference>
<comment type="caution">
    <text evidence="10">The sequence shown here is derived from an EMBL/GenBank/DDBJ whole genome shotgun (WGS) entry which is preliminary data.</text>
</comment>
<dbReference type="PROSITE" id="PS50110">
    <property type="entry name" value="RESPONSE_REGULATORY"/>
    <property type="match status" value="1"/>
</dbReference>
<dbReference type="GO" id="GO:0000156">
    <property type="term" value="F:phosphorelay response regulator activity"/>
    <property type="evidence" value="ECO:0007669"/>
    <property type="project" value="TreeGrafter"/>
</dbReference>
<dbReference type="InterPro" id="IPR036388">
    <property type="entry name" value="WH-like_DNA-bd_sf"/>
</dbReference>
<dbReference type="InterPro" id="IPR001789">
    <property type="entry name" value="Sig_transdc_resp-reg_receiver"/>
</dbReference>
<dbReference type="HOGENOM" id="CLU_000445_30_1_9"/>
<dbReference type="EMBL" id="ACIN03000002">
    <property type="protein sequence ID" value="ESK66255.1"/>
    <property type="molecule type" value="Genomic_DNA"/>
</dbReference>
<dbReference type="SMART" id="SM00448">
    <property type="entry name" value="REC"/>
    <property type="match status" value="1"/>
</dbReference>
<keyword evidence="5" id="KW-0804">Transcription</keyword>
<dbReference type="Pfam" id="PF00486">
    <property type="entry name" value="Trans_reg_C"/>
    <property type="match status" value="1"/>
</dbReference>
<dbReference type="Gene3D" id="1.10.10.10">
    <property type="entry name" value="Winged helix-like DNA-binding domain superfamily/Winged helix DNA-binding domain"/>
    <property type="match status" value="1"/>
</dbReference>
<dbReference type="SMART" id="SM00862">
    <property type="entry name" value="Trans_reg_C"/>
    <property type="match status" value="1"/>
</dbReference>
<dbReference type="Gene3D" id="3.40.50.2300">
    <property type="match status" value="1"/>
</dbReference>
<proteinExistence type="predicted"/>
<dbReference type="PROSITE" id="PS51755">
    <property type="entry name" value="OMPR_PHOB"/>
    <property type="match status" value="1"/>
</dbReference>
<dbReference type="Proteomes" id="UP000019050">
    <property type="component" value="Unassembled WGS sequence"/>
</dbReference>
<feature type="modified residue" description="4-aspartylphosphate" evidence="6">
    <location>
        <position position="57"/>
    </location>
</feature>
<evidence type="ECO:0000256" key="2">
    <source>
        <dbReference type="ARBA" id="ARBA00023012"/>
    </source>
</evidence>
<dbReference type="FunFam" id="1.10.10.10:FF:000005">
    <property type="entry name" value="Two-component system response regulator"/>
    <property type="match status" value="1"/>
</dbReference>
<dbReference type="AlphaFoldDB" id="W1Q4S1"/>
<dbReference type="SUPFAM" id="SSF46894">
    <property type="entry name" value="C-terminal effector domain of the bipartite response regulators"/>
    <property type="match status" value="1"/>
</dbReference>
<evidence type="ECO:0000256" key="4">
    <source>
        <dbReference type="ARBA" id="ARBA00023125"/>
    </source>
</evidence>
<feature type="DNA-binding region" description="OmpR/PhoB-type" evidence="7">
    <location>
        <begin position="131"/>
        <end position="229"/>
    </location>
</feature>
<evidence type="ECO:0000256" key="1">
    <source>
        <dbReference type="ARBA" id="ARBA00022553"/>
    </source>
</evidence>
<dbReference type="InterPro" id="IPR011006">
    <property type="entry name" value="CheY-like_superfamily"/>
</dbReference>
<keyword evidence="11" id="KW-1185">Reference proteome</keyword>
<keyword evidence="3" id="KW-0805">Transcription regulation</keyword>
<dbReference type="GO" id="GO:0032993">
    <property type="term" value="C:protein-DNA complex"/>
    <property type="evidence" value="ECO:0007669"/>
    <property type="project" value="TreeGrafter"/>
</dbReference>
<dbReference type="GO" id="GO:0000976">
    <property type="term" value="F:transcription cis-regulatory region binding"/>
    <property type="evidence" value="ECO:0007669"/>
    <property type="project" value="TreeGrafter"/>
</dbReference>
<evidence type="ECO:0000256" key="7">
    <source>
        <dbReference type="PROSITE-ProRule" id="PRU01091"/>
    </source>
</evidence>
<dbReference type="PANTHER" id="PTHR48111:SF22">
    <property type="entry name" value="REGULATOR OF RPOS"/>
    <property type="match status" value="1"/>
</dbReference>
<evidence type="ECO:0000256" key="3">
    <source>
        <dbReference type="ARBA" id="ARBA00023015"/>
    </source>
</evidence>
<dbReference type="InterPro" id="IPR016032">
    <property type="entry name" value="Sig_transdc_resp-reg_C-effctor"/>
</dbReference>
<dbReference type="GO" id="GO:0005829">
    <property type="term" value="C:cytosol"/>
    <property type="evidence" value="ECO:0007669"/>
    <property type="project" value="TreeGrafter"/>
</dbReference>
<dbReference type="InterPro" id="IPR039420">
    <property type="entry name" value="WalR-like"/>
</dbReference>
<reference evidence="10" key="1">
    <citation type="submission" date="2013-06" db="EMBL/GenBank/DDBJ databases">
        <authorList>
            <person name="Weinstock G."/>
            <person name="Sodergren E."/>
            <person name="Clifton S."/>
            <person name="Fulton L."/>
            <person name="Fulton B."/>
            <person name="Courtney L."/>
            <person name="Fronick C."/>
            <person name="Harrison M."/>
            <person name="Strong C."/>
            <person name="Farmer C."/>
            <person name="Delahaunty K."/>
            <person name="Markovic C."/>
            <person name="Hall O."/>
            <person name="Minx P."/>
            <person name="Tomlinson C."/>
            <person name="Mitreva M."/>
            <person name="Nelson J."/>
            <person name="Hou S."/>
            <person name="Wollam A."/>
            <person name="Pepin K.H."/>
            <person name="Johnson M."/>
            <person name="Bhonagiri V."/>
            <person name="Nash W.E."/>
            <person name="Warren W."/>
            <person name="Chinwalla A."/>
            <person name="Mardis E.R."/>
            <person name="Wilson R.K."/>
        </authorList>
    </citation>
    <scope>NUCLEOTIDE SEQUENCE [LARGE SCALE GENOMIC DNA]</scope>
    <source>
        <strain evidence="10">ATCC 49176</strain>
    </source>
</reference>
<accession>W1Q4S1</accession>
<feature type="domain" description="OmpR/PhoB-type" evidence="9">
    <location>
        <begin position="131"/>
        <end position="229"/>
    </location>
</feature>
<dbReference type="CDD" id="cd00383">
    <property type="entry name" value="trans_reg_C"/>
    <property type="match status" value="1"/>
</dbReference>
<name>W1Q4S1_ABIDE</name>
<keyword evidence="1 6" id="KW-0597">Phosphoprotein</keyword>
<dbReference type="Pfam" id="PF00072">
    <property type="entry name" value="Response_reg"/>
    <property type="match status" value="1"/>
</dbReference>
<evidence type="ECO:0000256" key="5">
    <source>
        <dbReference type="ARBA" id="ARBA00023163"/>
    </source>
</evidence>
<keyword evidence="4 7" id="KW-0238">DNA-binding</keyword>
<evidence type="ECO:0000259" key="9">
    <source>
        <dbReference type="PROSITE" id="PS51755"/>
    </source>
</evidence>